<dbReference type="Proteomes" id="UP000007752">
    <property type="component" value="Chromosome 1"/>
</dbReference>
<evidence type="ECO:0000313" key="2">
    <source>
        <dbReference type="EMBL" id="EEE54755.1"/>
    </source>
</evidence>
<accession>B9EXE2</accession>
<dbReference type="AlphaFoldDB" id="B9EXE2"/>
<proteinExistence type="predicted"/>
<reference evidence="2" key="2">
    <citation type="submission" date="2008-12" db="EMBL/GenBank/DDBJ databases">
        <title>Improved gene annotation of the rice (Oryza sativa) genomes.</title>
        <authorList>
            <person name="Wang J."/>
            <person name="Li R."/>
            <person name="Fan W."/>
            <person name="Huang Q."/>
            <person name="Zhang J."/>
            <person name="Zhou Y."/>
            <person name="Hu Y."/>
            <person name="Zi S."/>
            <person name="Li J."/>
            <person name="Ni P."/>
            <person name="Zheng H."/>
            <person name="Zhang Y."/>
            <person name="Zhao M."/>
            <person name="Hao Q."/>
            <person name="McDermott J."/>
            <person name="Samudrala R."/>
            <person name="Kristiansen K."/>
            <person name="Wong G.K.-S."/>
        </authorList>
    </citation>
    <scope>NUCLEOTIDE SEQUENCE</scope>
</reference>
<feature type="compositionally biased region" description="Low complexity" evidence="1">
    <location>
        <begin position="174"/>
        <end position="199"/>
    </location>
</feature>
<name>B9EXE2_ORYSJ</name>
<organism evidence="2">
    <name type="scientific">Oryza sativa subsp. japonica</name>
    <name type="common">Rice</name>
    <dbReference type="NCBI Taxonomy" id="39947"/>
    <lineage>
        <taxon>Eukaryota</taxon>
        <taxon>Viridiplantae</taxon>
        <taxon>Streptophyta</taxon>
        <taxon>Embryophyta</taxon>
        <taxon>Tracheophyta</taxon>
        <taxon>Spermatophyta</taxon>
        <taxon>Magnoliopsida</taxon>
        <taxon>Liliopsida</taxon>
        <taxon>Poales</taxon>
        <taxon>Poaceae</taxon>
        <taxon>BOP clade</taxon>
        <taxon>Oryzoideae</taxon>
        <taxon>Oryzeae</taxon>
        <taxon>Oryzinae</taxon>
        <taxon>Oryza</taxon>
        <taxon>Oryza sativa</taxon>
    </lineage>
</organism>
<sequence length="461" mass="50634">MFGPGGRGHAAEQAHWALGGVGAEPRCVVPDETFVGSHVHLAAADGELDVPHVGRHLPEDEASLPGFTLSVRRFISGVTEIPKFRKFRKFRAAHPNRRPRSPLVQWPRRINTLVCLVSSTRRRLRPLSNPSIRLRLRLPLPVASASAAATAAAASPVPVPIPILRPGRATPSAGASYASTSCRSSASRSRSGTAPPSSVASASRLRSAAPSLHVGFCAAAKKDILSSVTMNSIRTVASLDEVNGVLQEMGINAIGQAHQVQFCLHEQTSLKEATEIKVITRPGRHGFKLVNPELLNCKFKAKVKLDVCYKTMFNACMVQCDQELLPLEARIAQLKNLILSTDDQIPHRGPEVDQRNRGVQLMLYPEPPNDPDYEFGSANQRVPYQAAYANDAQRNAAVARDKRAQRAVWNTNLRLLEVKKSVLEKKKIELERVLREEFDKMIEEQSDLGVGYANYQFPHLA</sequence>
<feature type="region of interest" description="Disordered" evidence="1">
    <location>
        <begin position="172"/>
        <end position="199"/>
    </location>
</feature>
<protein>
    <submittedName>
        <fullName evidence="2">Uncharacterized protein</fullName>
    </submittedName>
</protein>
<evidence type="ECO:0000256" key="1">
    <source>
        <dbReference type="SAM" id="MobiDB-lite"/>
    </source>
</evidence>
<dbReference type="EMBL" id="CM000138">
    <property type="protein sequence ID" value="EEE54755.1"/>
    <property type="molecule type" value="Genomic_DNA"/>
</dbReference>
<gene>
    <name evidence="2" type="ORF">OsJ_02121</name>
</gene>
<reference evidence="2" key="1">
    <citation type="journal article" date="2005" name="PLoS Biol.">
        <title>The genomes of Oryza sativa: a history of duplications.</title>
        <authorList>
            <person name="Yu J."/>
            <person name="Wang J."/>
            <person name="Lin W."/>
            <person name="Li S."/>
            <person name="Li H."/>
            <person name="Zhou J."/>
            <person name="Ni P."/>
            <person name="Dong W."/>
            <person name="Hu S."/>
            <person name="Zeng C."/>
            <person name="Zhang J."/>
            <person name="Zhang Y."/>
            <person name="Li R."/>
            <person name="Xu Z."/>
            <person name="Li S."/>
            <person name="Li X."/>
            <person name="Zheng H."/>
            <person name="Cong L."/>
            <person name="Lin L."/>
            <person name="Yin J."/>
            <person name="Geng J."/>
            <person name="Li G."/>
            <person name="Shi J."/>
            <person name="Liu J."/>
            <person name="Lv H."/>
            <person name="Li J."/>
            <person name="Wang J."/>
            <person name="Deng Y."/>
            <person name="Ran L."/>
            <person name="Shi X."/>
            <person name="Wang X."/>
            <person name="Wu Q."/>
            <person name="Li C."/>
            <person name="Ren X."/>
            <person name="Wang J."/>
            <person name="Wang X."/>
            <person name="Li D."/>
            <person name="Liu D."/>
            <person name="Zhang X."/>
            <person name="Ji Z."/>
            <person name="Zhao W."/>
            <person name="Sun Y."/>
            <person name="Zhang Z."/>
            <person name="Bao J."/>
            <person name="Han Y."/>
            <person name="Dong L."/>
            <person name="Ji J."/>
            <person name="Chen P."/>
            <person name="Wu S."/>
            <person name="Liu J."/>
            <person name="Xiao Y."/>
            <person name="Bu D."/>
            <person name="Tan J."/>
            <person name="Yang L."/>
            <person name="Ye C."/>
            <person name="Zhang J."/>
            <person name="Xu J."/>
            <person name="Zhou Y."/>
            <person name="Yu Y."/>
            <person name="Zhang B."/>
            <person name="Zhuang S."/>
            <person name="Wei H."/>
            <person name="Liu B."/>
            <person name="Lei M."/>
            <person name="Yu H."/>
            <person name="Li Y."/>
            <person name="Xu H."/>
            <person name="Wei S."/>
            <person name="He X."/>
            <person name="Fang L."/>
            <person name="Zhang Z."/>
            <person name="Zhang Y."/>
            <person name="Huang X."/>
            <person name="Su Z."/>
            <person name="Tong W."/>
            <person name="Li J."/>
            <person name="Tong Z."/>
            <person name="Li S."/>
            <person name="Ye J."/>
            <person name="Wang L."/>
            <person name="Fang L."/>
            <person name="Lei T."/>
            <person name="Chen C."/>
            <person name="Chen H."/>
            <person name="Xu Z."/>
            <person name="Li H."/>
            <person name="Huang H."/>
            <person name="Zhang F."/>
            <person name="Xu H."/>
            <person name="Li N."/>
            <person name="Zhao C."/>
            <person name="Li S."/>
            <person name="Dong L."/>
            <person name="Huang Y."/>
            <person name="Li L."/>
            <person name="Xi Y."/>
            <person name="Qi Q."/>
            <person name="Li W."/>
            <person name="Zhang B."/>
            <person name="Hu W."/>
            <person name="Zhang Y."/>
            <person name="Tian X."/>
            <person name="Jiao Y."/>
            <person name="Liang X."/>
            <person name="Jin J."/>
            <person name="Gao L."/>
            <person name="Zheng W."/>
            <person name="Hao B."/>
            <person name="Liu S."/>
            <person name="Wang W."/>
            <person name="Yuan L."/>
            <person name="Cao M."/>
            <person name="McDermott J."/>
            <person name="Samudrala R."/>
            <person name="Wang J."/>
            <person name="Wong G.K."/>
            <person name="Yang H."/>
        </authorList>
    </citation>
    <scope>NUCLEOTIDE SEQUENCE [LARGE SCALE GENOMIC DNA]</scope>
</reference>